<reference evidence="1 2" key="1">
    <citation type="submission" date="2019-12" db="EMBL/GenBank/DDBJ databases">
        <authorList>
            <person name="Lee S.D."/>
        </authorList>
    </citation>
    <scope>NUCLEOTIDE SEQUENCE [LARGE SCALE GENOMIC DNA]</scope>
    <source>
        <strain evidence="1 2">SAP-6</strain>
    </source>
</reference>
<dbReference type="AlphaFoldDB" id="A0A845SJD6"/>
<accession>A0A845SJD6</accession>
<evidence type="ECO:0000313" key="1">
    <source>
        <dbReference type="EMBL" id="NDL62738.1"/>
    </source>
</evidence>
<sequence length="101" mass="11315">MPGYKYRITVAPITDRQGQPLDIPALSFDIENHDEILGIVERLRGREDLAFGPEKTAAFAVGLKLFSQVLVEHRKHPVFAPLREPFRAFMQLLKKGSGEAG</sequence>
<protein>
    <submittedName>
        <fullName evidence="1">DUF3861 family protein</fullName>
    </submittedName>
</protein>
<gene>
    <name evidence="1" type="ORF">GRH90_08250</name>
</gene>
<dbReference type="InterPro" id="IPR024476">
    <property type="entry name" value="DUF3861"/>
</dbReference>
<evidence type="ECO:0000313" key="2">
    <source>
        <dbReference type="Proteomes" id="UP000461443"/>
    </source>
</evidence>
<dbReference type="RefSeq" id="WP_162365468.1">
    <property type="nucleotide sequence ID" value="NZ_WUBS01000005.1"/>
</dbReference>
<dbReference type="Proteomes" id="UP000461443">
    <property type="component" value="Unassembled WGS sequence"/>
</dbReference>
<dbReference type="InterPro" id="IPR038194">
    <property type="entry name" value="DUF3861_sf"/>
</dbReference>
<keyword evidence="2" id="KW-1185">Reference proteome</keyword>
<reference evidence="1 2" key="2">
    <citation type="submission" date="2020-02" db="EMBL/GenBank/DDBJ databases">
        <title>The new genus of Enterobacteriales.</title>
        <authorList>
            <person name="Kim I.S."/>
        </authorList>
    </citation>
    <scope>NUCLEOTIDE SEQUENCE [LARGE SCALE GENOMIC DNA]</scope>
    <source>
        <strain evidence="1 2">SAP-6</strain>
    </source>
</reference>
<dbReference type="Gene3D" id="3.10.20.850">
    <property type="entry name" value="Protein of unknown function DUF3861"/>
    <property type="match status" value="1"/>
</dbReference>
<proteinExistence type="predicted"/>
<comment type="caution">
    <text evidence="1">The sequence shown here is derived from an EMBL/GenBank/DDBJ whole genome shotgun (WGS) entry which is preliminary data.</text>
</comment>
<name>A0A845SJD6_9GAMM</name>
<dbReference type="Pfam" id="PF12977">
    <property type="entry name" value="DUF3861"/>
    <property type="match status" value="1"/>
</dbReference>
<dbReference type="EMBL" id="WUBS01000005">
    <property type="protein sequence ID" value="NDL62738.1"/>
    <property type="molecule type" value="Genomic_DNA"/>
</dbReference>
<organism evidence="1 2">
    <name type="scientific">Acerihabitans arboris</name>
    <dbReference type="NCBI Taxonomy" id="2691583"/>
    <lineage>
        <taxon>Bacteria</taxon>
        <taxon>Pseudomonadati</taxon>
        <taxon>Pseudomonadota</taxon>
        <taxon>Gammaproteobacteria</taxon>
        <taxon>Enterobacterales</taxon>
        <taxon>Pectobacteriaceae</taxon>
        <taxon>Acerihabitans</taxon>
    </lineage>
</organism>